<keyword evidence="1" id="KW-1133">Transmembrane helix</keyword>
<dbReference type="Proteomes" id="UP000635384">
    <property type="component" value="Unassembled WGS sequence"/>
</dbReference>
<evidence type="ECO:0000313" key="5">
    <source>
        <dbReference type="Proteomes" id="UP000635384"/>
    </source>
</evidence>
<feature type="transmembrane region" description="Helical" evidence="1">
    <location>
        <begin position="73"/>
        <end position="91"/>
    </location>
</feature>
<dbReference type="InterPro" id="IPR048376">
    <property type="entry name" value="YqiJ_N"/>
</dbReference>
<feature type="domain" description="Inner membrane protein YqiJ N-terminal" evidence="3">
    <location>
        <begin position="8"/>
        <end position="119"/>
    </location>
</feature>
<proteinExistence type="predicted"/>
<reference evidence="4 5" key="1">
    <citation type="submission" date="2020-09" db="EMBL/GenBank/DDBJ databases">
        <authorList>
            <person name="Yoon J.-W."/>
        </authorList>
    </citation>
    <scope>NUCLEOTIDE SEQUENCE [LARGE SCALE GENOMIC DNA]</scope>
    <source>
        <strain evidence="4 5">KMU-140</strain>
    </source>
</reference>
<evidence type="ECO:0000259" key="3">
    <source>
        <dbReference type="Pfam" id="PF21001"/>
    </source>
</evidence>
<dbReference type="Pfam" id="PF07290">
    <property type="entry name" value="YqiJ_OB"/>
    <property type="match status" value="1"/>
</dbReference>
<protein>
    <submittedName>
        <fullName evidence="4">DUF1449 family protein</fullName>
    </submittedName>
</protein>
<keyword evidence="1" id="KW-0472">Membrane</keyword>
<feature type="domain" description="Inner membrane protein YqiJ OB-fold" evidence="2">
    <location>
        <begin position="143"/>
        <end position="206"/>
    </location>
</feature>
<dbReference type="InterPro" id="IPR010840">
    <property type="entry name" value="YqiJ_OB"/>
</dbReference>
<dbReference type="EMBL" id="JACXLC010000001">
    <property type="protein sequence ID" value="MBD2843060.1"/>
    <property type="molecule type" value="Genomic_DNA"/>
</dbReference>
<dbReference type="Pfam" id="PF21001">
    <property type="entry name" value="YqiJ_N"/>
    <property type="match status" value="1"/>
</dbReference>
<comment type="caution">
    <text evidence="4">The sequence shown here is derived from an EMBL/GenBank/DDBJ whole genome shotgun (WGS) entry which is preliminary data.</text>
</comment>
<feature type="transmembrane region" description="Helical" evidence="1">
    <location>
        <begin position="103"/>
        <end position="123"/>
    </location>
</feature>
<gene>
    <name evidence="4" type="ORF">IB285_12430</name>
</gene>
<dbReference type="RefSeq" id="WP_190788463.1">
    <property type="nucleotide sequence ID" value="NZ_JACXLC010000001.1"/>
</dbReference>
<name>A0ABR8KTY5_9SPHN</name>
<keyword evidence="5" id="KW-1185">Reference proteome</keyword>
<sequence length="218" mass="22644">MTLLEPHNLPFAAAAILLIFIALAQVIGMGDLFEGADADVDLDVDVIDGPNGADASGFVATALSLLGIGRVPFLIWLTLLLFLFAGIGVAIQQTIIAATGNPLPVLLAAAGAGAAAVPLNGILTRPLAQLLPQDETSAVGLGSLVRRDAVIQIGTARPGSPARSKVLDAHGQPHFVMVEPHDPGTELTEGETVLLVRREGEIFYAVQYENPLLALHKG</sequence>
<evidence type="ECO:0000256" key="1">
    <source>
        <dbReference type="SAM" id="Phobius"/>
    </source>
</evidence>
<accession>A0ABR8KTY5</accession>
<evidence type="ECO:0000313" key="4">
    <source>
        <dbReference type="EMBL" id="MBD2843060.1"/>
    </source>
</evidence>
<keyword evidence="1" id="KW-0812">Transmembrane</keyword>
<evidence type="ECO:0000259" key="2">
    <source>
        <dbReference type="Pfam" id="PF07290"/>
    </source>
</evidence>
<organism evidence="4 5">
    <name type="scientific">Erythrobacter rubeus</name>
    <dbReference type="NCBI Taxonomy" id="2760803"/>
    <lineage>
        <taxon>Bacteria</taxon>
        <taxon>Pseudomonadati</taxon>
        <taxon>Pseudomonadota</taxon>
        <taxon>Alphaproteobacteria</taxon>
        <taxon>Sphingomonadales</taxon>
        <taxon>Erythrobacteraceae</taxon>
        <taxon>Erythrobacter/Porphyrobacter group</taxon>
        <taxon>Erythrobacter</taxon>
    </lineage>
</organism>